<protein>
    <submittedName>
        <fullName evidence="3">Uncharacterized protein</fullName>
    </submittedName>
</protein>
<evidence type="ECO:0000313" key="4">
    <source>
        <dbReference type="Proteomes" id="UP000607653"/>
    </source>
</evidence>
<evidence type="ECO:0000256" key="1">
    <source>
        <dbReference type="SAM" id="MobiDB-lite"/>
    </source>
</evidence>
<accession>A0A822XDP9</accession>
<dbReference type="AlphaFoldDB" id="A0A822XDP9"/>
<reference evidence="3 4" key="1">
    <citation type="journal article" date="2020" name="Mol. Biol. Evol.">
        <title>Distinct Expression and Methylation Patterns for Genes with Different Fates following a Single Whole-Genome Duplication in Flowering Plants.</title>
        <authorList>
            <person name="Shi T."/>
            <person name="Rahmani R.S."/>
            <person name="Gugger P.F."/>
            <person name="Wang M."/>
            <person name="Li H."/>
            <person name="Zhang Y."/>
            <person name="Li Z."/>
            <person name="Wang Q."/>
            <person name="Van de Peer Y."/>
            <person name="Marchal K."/>
            <person name="Chen J."/>
        </authorList>
    </citation>
    <scope>NUCLEOTIDE SEQUENCE [LARGE SCALE GENOMIC DNA]</scope>
    <source>
        <tissue evidence="3">Leaf</tissue>
    </source>
</reference>
<keyword evidence="2" id="KW-0472">Membrane</keyword>
<dbReference type="Proteomes" id="UP000607653">
    <property type="component" value="Unassembled WGS sequence"/>
</dbReference>
<evidence type="ECO:0000256" key="2">
    <source>
        <dbReference type="SAM" id="Phobius"/>
    </source>
</evidence>
<dbReference type="EMBL" id="DUZY01000001">
    <property type="protein sequence ID" value="DAD18032.1"/>
    <property type="molecule type" value="Genomic_DNA"/>
</dbReference>
<gene>
    <name evidence="3" type="ORF">HUJ06_019495</name>
</gene>
<comment type="caution">
    <text evidence="3">The sequence shown here is derived from an EMBL/GenBank/DDBJ whole genome shotgun (WGS) entry which is preliminary data.</text>
</comment>
<keyword evidence="2" id="KW-0812">Transmembrane</keyword>
<evidence type="ECO:0000313" key="3">
    <source>
        <dbReference type="EMBL" id="DAD18032.1"/>
    </source>
</evidence>
<sequence length="140" mass="15246">MYPATLKLSTSFVRECELGIMVATRPVLTLTGRVINNVVSFIVFCFLDLFDVILCIVYKEAIMRIATFLLSEPGESKVVCLRSNKLQLDDVSETPTLLLLGVVFGVGGLEIHFKGAKTAESGRNDERAGPPTPRGSRTGP</sequence>
<keyword evidence="4" id="KW-1185">Reference proteome</keyword>
<keyword evidence="2" id="KW-1133">Transmembrane helix</keyword>
<proteinExistence type="predicted"/>
<name>A0A822XDP9_NELNU</name>
<feature type="transmembrane region" description="Helical" evidence="2">
    <location>
        <begin position="38"/>
        <end position="58"/>
    </location>
</feature>
<feature type="region of interest" description="Disordered" evidence="1">
    <location>
        <begin position="118"/>
        <end position="140"/>
    </location>
</feature>
<organism evidence="3 4">
    <name type="scientific">Nelumbo nucifera</name>
    <name type="common">Sacred lotus</name>
    <dbReference type="NCBI Taxonomy" id="4432"/>
    <lineage>
        <taxon>Eukaryota</taxon>
        <taxon>Viridiplantae</taxon>
        <taxon>Streptophyta</taxon>
        <taxon>Embryophyta</taxon>
        <taxon>Tracheophyta</taxon>
        <taxon>Spermatophyta</taxon>
        <taxon>Magnoliopsida</taxon>
        <taxon>Proteales</taxon>
        <taxon>Nelumbonaceae</taxon>
        <taxon>Nelumbo</taxon>
    </lineage>
</organism>